<keyword evidence="2" id="KW-1185">Reference proteome</keyword>
<reference evidence="1 2" key="1">
    <citation type="submission" date="2016-11" db="EMBL/GenBank/DDBJ databases">
        <authorList>
            <person name="Jaros S."/>
            <person name="Januszkiewicz K."/>
            <person name="Wedrychowicz H."/>
        </authorList>
    </citation>
    <scope>NUCLEOTIDE SEQUENCE [LARGE SCALE GENOMIC DNA]</scope>
    <source>
        <strain evidence="1 2">CGMCC 4.5723</strain>
    </source>
</reference>
<dbReference type="RefSeq" id="WP_073374764.1">
    <property type="nucleotide sequence ID" value="NZ_FQZK01000001.1"/>
</dbReference>
<evidence type="ECO:0000313" key="2">
    <source>
        <dbReference type="Proteomes" id="UP000184452"/>
    </source>
</evidence>
<accession>A0A1M6CHM8</accession>
<dbReference type="AlphaFoldDB" id="A0A1M6CHM8"/>
<sequence>MTPTTTQTGPARAIHDHPEVRRAHQTLHRARQGRADGRVREAPARVAAALRTDPTLALEVDGQRTADLIAELIRQLKPLSRQAGLAHTHARLPADPYLPGTDRQHQINRLGKVNPAAIDQE</sequence>
<proteinExistence type="predicted"/>
<protein>
    <submittedName>
        <fullName evidence="1">Uncharacterized protein</fullName>
    </submittedName>
</protein>
<gene>
    <name evidence="1" type="ORF">SAMN05421803_101710</name>
</gene>
<dbReference type="OrthoDB" id="5196929at2"/>
<dbReference type="Proteomes" id="UP000184452">
    <property type="component" value="Unassembled WGS sequence"/>
</dbReference>
<name>A0A1M6CHM8_9ACTN</name>
<dbReference type="EMBL" id="FQZK01000001">
    <property type="protein sequence ID" value="SHI60509.1"/>
    <property type="molecule type" value="Genomic_DNA"/>
</dbReference>
<organism evidence="1 2">
    <name type="scientific">Nocardiopsis flavescens</name>
    <dbReference type="NCBI Taxonomy" id="758803"/>
    <lineage>
        <taxon>Bacteria</taxon>
        <taxon>Bacillati</taxon>
        <taxon>Actinomycetota</taxon>
        <taxon>Actinomycetes</taxon>
        <taxon>Streptosporangiales</taxon>
        <taxon>Nocardiopsidaceae</taxon>
        <taxon>Nocardiopsis</taxon>
    </lineage>
</organism>
<evidence type="ECO:0000313" key="1">
    <source>
        <dbReference type="EMBL" id="SHI60509.1"/>
    </source>
</evidence>